<dbReference type="AlphaFoldDB" id="A0A218VU49"/>
<accession>A0A218VU49</accession>
<comment type="caution">
    <text evidence="2">The sequence shown here is derived from an EMBL/GenBank/DDBJ whole genome shotgun (WGS) entry which is preliminary data.</text>
</comment>
<gene>
    <name evidence="2" type="ORF">CDL15_Pgr006071</name>
</gene>
<evidence type="ECO:0000313" key="3">
    <source>
        <dbReference type="Proteomes" id="UP000197138"/>
    </source>
</evidence>
<sequence length="92" mass="9910">MEFEDHRHSPRYPRTPTSVDDCTDTTGASHSHGTYAKGGVPTSYPSAPQGFPGISPPSTYHPIRAPPSTSPQSHSNPSNRPSCLRPSLSPRK</sequence>
<feature type="compositionally biased region" description="Polar residues" evidence="1">
    <location>
        <begin position="70"/>
        <end position="81"/>
    </location>
</feature>
<protein>
    <submittedName>
        <fullName evidence="2">Uncharacterized protein</fullName>
    </submittedName>
</protein>
<name>A0A218VU49_PUNGR</name>
<proteinExistence type="predicted"/>
<feature type="region of interest" description="Disordered" evidence="1">
    <location>
        <begin position="1"/>
        <end position="92"/>
    </location>
</feature>
<dbReference type="Proteomes" id="UP000197138">
    <property type="component" value="Unassembled WGS sequence"/>
</dbReference>
<evidence type="ECO:0000256" key="1">
    <source>
        <dbReference type="SAM" id="MobiDB-lite"/>
    </source>
</evidence>
<feature type="compositionally biased region" description="Polar residues" evidence="1">
    <location>
        <begin position="15"/>
        <end position="32"/>
    </location>
</feature>
<dbReference type="EMBL" id="MTKT01005880">
    <property type="protein sequence ID" value="OWM63809.1"/>
    <property type="molecule type" value="Genomic_DNA"/>
</dbReference>
<organism evidence="2 3">
    <name type="scientific">Punica granatum</name>
    <name type="common">Pomegranate</name>
    <dbReference type="NCBI Taxonomy" id="22663"/>
    <lineage>
        <taxon>Eukaryota</taxon>
        <taxon>Viridiplantae</taxon>
        <taxon>Streptophyta</taxon>
        <taxon>Embryophyta</taxon>
        <taxon>Tracheophyta</taxon>
        <taxon>Spermatophyta</taxon>
        <taxon>Magnoliopsida</taxon>
        <taxon>eudicotyledons</taxon>
        <taxon>Gunneridae</taxon>
        <taxon>Pentapetalae</taxon>
        <taxon>rosids</taxon>
        <taxon>malvids</taxon>
        <taxon>Myrtales</taxon>
        <taxon>Lythraceae</taxon>
        <taxon>Punica</taxon>
    </lineage>
</organism>
<reference evidence="3" key="1">
    <citation type="journal article" date="2017" name="Plant J.">
        <title>The pomegranate (Punica granatum L.) genome and the genomics of punicalagin biosynthesis.</title>
        <authorList>
            <person name="Qin G."/>
            <person name="Xu C."/>
            <person name="Ming R."/>
            <person name="Tang H."/>
            <person name="Guyot R."/>
            <person name="Kramer E.M."/>
            <person name="Hu Y."/>
            <person name="Yi X."/>
            <person name="Qi Y."/>
            <person name="Xu X."/>
            <person name="Gao Z."/>
            <person name="Pan H."/>
            <person name="Jian J."/>
            <person name="Tian Y."/>
            <person name="Yue Z."/>
            <person name="Xu Y."/>
        </authorList>
    </citation>
    <scope>NUCLEOTIDE SEQUENCE [LARGE SCALE GENOMIC DNA]</scope>
    <source>
        <strain evidence="3">cv. Dabenzi</strain>
    </source>
</reference>
<evidence type="ECO:0000313" key="2">
    <source>
        <dbReference type="EMBL" id="OWM63809.1"/>
    </source>
</evidence>